<organism evidence="2 3">
    <name type="scientific">Lentinus brumalis</name>
    <dbReference type="NCBI Taxonomy" id="2498619"/>
    <lineage>
        <taxon>Eukaryota</taxon>
        <taxon>Fungi</taxon>
        <taxon>Dikarya</taxon>
        <taxon>Basidiomycota</taxon>
        <taxon>Agaricomycotina</taxon>
        <taxon>Agaricomycetes</taxon>
        <taxon>Polyporales</taxon>
        <taxon>Polyporaceae</taxon>
        <taxon>Lentinus</taxon>
    </lineage>
</organism>
<keyword evidence="3" id="KW-1185">Reference proteome</keyword>
<accession>A0A371CZG9</accession>
<proteinExistence type="predicted"/>
<dbReference type="Proteomes" id="UP000256964">
    <property type="component" value="Unassembled WGS sequence"/>
</dbReference>
<reference evidence="2 3" key="1">
    <citation type="journal article" date="2018" name="Biotechnol. Biofuels">
        <title>Integrative visual omics of the white-rot fungus Polyporus brumalis exposes the biotechnological potential of its oxidative enzymes for delignifying raw plant biomass.</title>
        <authorList>
            <person name="Miyauchi S."/>
            <person name="Rancon A."/>
            <person name="Drula E."/>
            <person name="Hage H."/>
            <person name="Chaduli D."/>
            <person name="Favel A."/>
            <person name="Grisel S."/>
            <person name="Henrissat B."/>
            <person name="Herpoel-Gimbert I."/>
            <person name="Ruiz-Duenas F.J."/>
            <person name="Chevret D."/>
            <person name="Hainaut M."/>
            <person name="Lin J."/>
            <person name="Wang M."/>
            <person name="Pangilinan J."/>
            <person name="Lipzen A."/>
            <person name="Lesage-Meessen L."/>
            <person name="Navarro D."/>
            <person name="Riley R."/>
            <person name="Grigoriev I.V."/>
            <person name="Zhou S."/>
            <person name="Raouche S."/>
            <person name="Rosso M.N."/>
        </authorList>
    </citation>
    <scope>NUCLEOTIDE SEQUENCE [LARGE SCALE GENOMIC DNA]</scope>
    <source>
        <strain evidence="2 3">BRFM 1820</strain>
    </source>
</reference>
<dbReference type="AlphaFoldDB" id="A0A371CZG9"/>
<evidence type="ECO:0000313" key="3">
    <source>
        <dbReference type="Proteomes" id="UP000256964"/>
    </source>
</evidence>
<feature type="compositionally biased region" description="Low complexity" evidence="1">
    <location>
        <begin position="198"/>
        <end position="208"/>
    </location>
</feature>
<name>A0A371CZG9_9APHY</name>
<evidence type="ECO:0000313" key="2">
    <source>
        <dbReference type="EMBL" id="RDX45673.1"/>
    </source>
</evidence>
<sequence length="249" mass="26681">MRYGGFPAGCGQCPVAVPAVPVHVLACDNKEQGVLRGPPGYLAKLAVATVGSEDRSFAASLARRSPFRIVVCGHPTRVGWRNGAFSGHRRGGHRHWCCELDVLILNGDGTLDCPAFDEVWNQALIGGSSTARLDTAQHGDALRMGHGSGEEWSLTLHRPRLIGVGGATGRMCSALVPVLRQCSRPKRAPRVRPTPQNLFLSSSTSLSSEPRFRGAKRGLPGKSRTVGQRCQPPPEVGEPEPMLLTVVRV</sequence>
<protein>
    <submittedName>
        <fullName evidence="2">Uncharacterized protein</fullName>
    </submittedName>
</protein>
<gene>
    <name evidence="2" type="ORF">OH76DRAFT_941543</name>
</gene>
<evidence type="ECO:0000256" key="1">
    <source>
        <dbReference type="SAM" id="MobiDB-lite"/>
    </source>
</evidence>
<dbReference type="EMBL" id="KZ857435">
    <property type="protein sequence ID" value="RDX45673.1"/>
    <property type="molecule type" value="Genomic_DNA"/>
</dbReference>
<feature type="region of interest" description="Disordered" evidence="1">
    <location>
        <begin position="186"/>
        <end position="239"/>
    </location>
</feature>